<organism evidence="2 3">
    <name type="scientific">Saonia flava</name>
    <dbReference type="NCBI Taxonomy" id="523696"/>
    <lineage>
        <taxon>Bacteria</taxon>
        <taxon>Pseudomonadati</taxon>
        <taxon>Bacteroidota</taxon>
        <taxon>Flavobacteriia</taxon>
        <taxon>Flavobacteriales</taxon>
        <taxon>Flavobacteriaceae</taxon>
        <taxon>Saonia</taxon>
    </lineage>
</organism>
<feature type="transmembrane region" description="Helical" evidence="1">
    <location>
        <begin position="40"/>
        <end position="61"/>
    </location>
</feature>
<dbReference type="RefSeq" id="WP_167963393.1">
    <property type="nucleotide sequence ID" value="NZ_JAATJJ010000001.1"/>
</dbReference>
<name>A0A846QR91_9FLAO</name>
<comment type="caution">
    <text evidence="2">The sequence shown here is derived from an EMBL/GenBank/DDBJ whole genome shotgun (WGS) entry which is preliminary data.</text>
</comment>
<sequence>MEIFENLKNDWQNQSHQIPSDKEFKMVKNKIKAVKSKQRIMNVILLATVSILVFFFFYVSAYTQSRMIWGLTLMIVPLLVRVTIELFSIRKLNKVNRGIASKAFKDILRKYYKLRKQIHFVVTPILVGLYIYGFTMLLPFFKKELSTGFYNYIVVSSVVILIVLSIFIIKEIRKELLFLSEIKLN</sequence>
<protein>
    <submittedName>
        <fullName evidence="2">Uncharacterized protein</fullName>
    </submittedName>
</protein>
<accession>A0A846QR91</accession>
<evidence type="ECO:0000256" key="1">
    <source>
        <dbReference type="SAM" id="Phobius"/>
    </source>
</evidence>
<keyword evidence="3" id="KW-1185">Reference proteome</keyword>
<feature type="transmembrane region" description="Helical" evidence="1">
    <location>
        <begin position="149"/>
        <end position="169"/>
    </location>
</feature>
<dbReference type="EMBL" id="JAATJJ010000001">
    <property type="protein sequence ID" value="NJB71536.1"/>
    <property type="molecule type" value="Genomic_DNA"/>
</dbReference>
<evidence type="ECO:0000313" key="2">
    <source>
        <dbReference type="EMBL" id="NJB71536.1"/>
    </source>
</evidence>
<reference evidence="2 3" key="1">
    <citation type="submission" date="2020-03" db="EMBL/GenBank/DDBJ databases">
        <title>Genomic Encyclopedia of Type Strains, Phase IV (KMG-IV): sequencing the most valuable type-strain genomes for metagenomic binning, comparative biology and taxonomic classification.</title>
        <authorList>
            <person name="Goeker M."/>
        </authorList>
    </citation>
    <scope>NUCLEOTIDE SEQUENCE [LARGE SCALE GENOMIC DNA]</scope>
    <source>
        <strain evidence="2 3">DSM 29762</strain>
    </source>
</reference>
<feature type="transmembrane region" description="Helical" evidence="1">
    <location>
        <begin position="118"/>
        <end position="137"/>
    </location>
</feature>
<keyword evidence="1" id="KW-0812">Transmembrane</keyword>
<keyword evidence="1" id="KW-1133">Transmembrane helix</keyword>
<feature type="transmembrane region" description="Helical" evidence="1">
    <location>
        <begin position="67"/>
        <end position="87"/>
    </location>
</feature>
<evidence type="ECO:0000313" key="3">
    <source>
        <dbReference type="Proteomes" id="UP000590442"/>
    </source>
</evidence>
<dbReference type="AlphaFoldDB" id="A0A846QR91"/>
<dbReference type="Proteomes" id="UP000590442">
    <property type="component" value="Unassembled WGS sequence"/>
</dbReference>
<proteinExistence type="predicted"/>
<gene>
    <name evidence="2" type="ORF">GGR42_001998</name>
</gene>
<keyword evidence="1" id="KW-0472">Membrane</keyword>